<comment type="caution">
    <text evidence="7">Lacks conserved residue(s) required for the propagation of feature annotation.</text>
</comment>
<dbReference type="InterPro" id="IPR020868">
    <property type="entry name" value="Fae/Hps"/>
</dbReference>
<comment type="function">
    <text evidence="7">Catalyzes the reversible formation of ribulose-5-phosphate and formaldehyde from 3-hexulose-6-phosphate.</text>
</comment>
<gene>
    <name evidence="7" type="primary">fae-hps</name>
    <name evidence="9" type="ORF">GZ21B5_3</name>
</gene>
<dbReference type="InterPro" id="IPR001754">
    <property type="entry name" value="OMPdeCOase_dom"/>
</dbReference>
<organism evidence="9">
    <name type="scientific">Uncultured archaeon GZfos26G2</name>
    <dbReference type="NCBI Taxonomy" id="3386331"/>
    <lineage>
        <taxon>Archaea</taxon>
        <taxon>Methanobacteriati</taxon>
        <taxon>Methanobacteriota</taxon>
        <taxon>Stenosarchaea group</taxon>
        <taxon>Methanomicrobia</taxon>
        <taxon>Candidatus Methanophagales</taxon>
        <taxon>Candidatus Methanophagaceae</taxon>
        <taxon>Candidatus Methanophaga</taxon>
    </lineage>
</organism>
<dbReference type="FunFam" id="3.30.230.60:FF:000001">
    <property type="entry name" value="5,6,7,8-tetrahydromethanopterin hydro-lyase"/>
    <property type="match status" value="1"/>
</dbReference>
<feature type="active site" description="Proton donor" evidence="7">
    <location>
        <position position="17"/>
    </location>
</feature>
<feature type="domain" description="Orotidine 5'-phosphate decarboxylase" evidence="8">
    <location>
        <begin position="174"/>
        <end position="378"/>
    </location>
</feature>
<dbReference type="GO" id="GO:0019854">
    <property type="term" value="P:L-ascorbic acid catabolic process"/>
    <property type="evidence" value="ECO:0007669"/>
    <property type="project" value="TreeGrafter"/>
</dbReference>
<evidence type="ECO:0000256" key="6">
    <source>
        <dbReference type="ARBA" id="ARBA00061519"/>
    </source>
</evidence>
<evidence type="ECO:0000256" key="2">
    <source>
        <dbReference type="ARBA" id="ARBA00023268"/>
    </source>
</evidence>
<evidence type="ECO:0000259" key="8">
    <source>
        <dbReference type="SMART" id="SM00934"/>
    </source>
</evidence>
<evidence type="ECO:0000256" key="5">
    <source>
        <dbReference type="ARBA" id="ARBA00056998"/>
    </source>
</evidence>
<comment type="similarity">
    <text evidence="7">In the N-terminal section; belongs to the formaldehyde-activating enzyme family.</text>
</comment>
<feature type="binding site" evidence="7">
    <location>
        <position position="68"/>
    </location>
    <ligand>
        <name>substrate</name>
    </ligand>
</feature>
<evidence type="ECO:0000256" key="7">
    <source>
        <dbReference type="HAMAP-Rule" id="MF_01268"/>
    </source>
</evidence>
<dbReference type="SUPFAM" id="SSF51366">
    <property type="entry name" value="Ribulose-phoshate binding barrel"/>
    <property type="match status" value="1"/>
</dbReference>
<accession>Q64CL3</accession>
<dbReference type="EMBL" id="AY714834">
    <property type="protein sequence ID" value="AAU82864.1"/>
    <property type="molecule type" value="Genomic_DNA"/>
</dbReference>
<comment type="similarity">
    <text evidence="7">In the C-terminal section; belongs to the HPS/KGPDC family. HPS subfamily.</text>
</comment>
<dbReference type="Pfam" id="PF00215">
    <property type="entry name" value="OMPdecase"/>
    <property type="match status" value="1"/>
</dbReference>
<dbReference type="CDD" id="cd04726">
    <property type="entry name" value="KGPDC_HPS"/>
    <property type="match status" value="1"/>
</dbReference>
<comment type="catalytic activity">
    <reaction evidence="4 7">
        <text>5,6,7,8-tetrahydromethanopterin + formaldehyde = 5,10-methylenetetrahydromethanopterin + H2O</text>
        <dbReference type="Rhea" id="RHEA:24678"/>
        <dbReference type="ChEBI" id="CHEBI:15377"/>
        <dbReference type="ChEBI" id="CHEBI:16842"/>
        <dbReference type="ChEBI" id="CHEBI:57818"/>
        <dbReference type="ChEBI" id="CHEBI:58103"/>
        <dbReference type="EC" id="4.2.1.147"/>
    </reaction>
</comment>
<dbReference type="FunFam" id="3.20.20.70:FF:000022">
    <property type="entry name" value="3-keto-L-gulonate-6-phosphate decarboxylase UlaD"/>
    <property type="match status" value="1"/>
</dbReference>
<dbReference type="NCBIfam" id="NF009833">
    <property type="entry name" value="PRK13307.1"/>
    <property type="match status" value="1"/>
</dbReference>
<dbReference type="AlphaFoldDB" id="Q64CL3"/>
<feature type="binding site" evidence="7">
    <location>
        <position position="19"/>
    </location>
    <ligand>
        <name>substrate</name>
    </ligand>
</feature>
<dbReference type="InterPro" id="IPR037075">
    <property type="entry name" value="HCHO-activating_enzyme_sf"/>
</dbReference>
<evidence type="ECO:0000313" key="9">
    <source>
        <dbReference type="EMBL" id="AAU82864.1"/>
    </source>
</evidence>
<dbReference type="SUPFAM" id="SSF54211">
    <property type="entry name" value="Ribosomal protein S5 domain 2-like"/>
    <property type="match status" value="1"/>
</dbReference>
<dbReference type="Gene3D" id="3.30.230.60">
    <property type="entry name" value="Formaldehyde-activating enzyme"/>
    <property type="match status" value="1"/>
</dbReference>
<dbReference type="PANTHER" id="PTHR35039:SF3">
    <property type="entry name" value="3-KETO-L-GULONATE-6-PHOSPHATE DECARBOXYLASE SGBH-RELATED"/>
    <property type="match status" value="1"/>
</dbReference>
<dbReference type="InterPro" id="IPR014826">
    <property type="entry name" value="HCHO-activating_enzyme"/>
</dbReference>
<dbReference type="HAMAP" id="MF_01268">
    <property type="entry name" value="Fae_Hps"/>
    <property type="match status" value="1"/>
</dbReference>
<sequence length="395" mass="43287">MMNVGEALIGDGEEIAHIDLMIGDKNGPVGMAFTNALSQMSAGHTPLFAVLRPNLPVKPSTVVVPKVTVRNMKEAEKVFGPAQSAIAKAVADSVEEGVIPEDKAEELVVIVSVFLHPHADDYNKIYRYNYGATKLALKRAMDGFPDIKKVLYEKDRSRHPSLGMKVTKLWDPPYLQVALDIPNWGHMERVVKDLPSNDHLIIEAGTPLIKRYGVDIVAKIKEIKPDTFVIADLKTLDTGNLEVRMVSDAGADAVVISGLAPLRTMEKAIEEARKTGIYSSLDMLNVEKPLAVLKELSVGGMMPDVVELHRAIDVEQEERHAWGDIAEIKRIGGKMLVAVAGGIKEDTAPEAINGGADIIIVGRGITNSKDVEGVSRRFLRLLKEEIDQYRVMTDF</sequence>
<keyword evidence="1 7" id="KW-0456">Lyase</keyword>
<dbReference type="SMART" id="SM00934">
    <property type="entry name" value="OMPdecase"/>
    <property type="match status" value="1"/>
</dbReference>
<proteinExistence type="inferred from homology"/>
<comment type="catalytic activity">
    <reaction evidence="7">
        <text>D-ribulose 5-phosphate + formaldehyde = D-arabino-hex-3-ulose 6-phosphate</text>
        <dbReference type="Rhea" id="RHEA:25201"/>
        <dbReference type="ChEBI" id="CHEBI:16842"/>
        <dbReference type="ChEBI" id="CHEBI:58121"/>
        <dbReference type="ChEBI" id="CHEBI:58542"/>
        <dbReference type="EC" id="4.1.2.43"/>
    </reaction>
</comment>
<evidence type="ECO:0000256" key="4">
    <source>
        <dbReference type="ARBA" id="ARBA00052457"/>
    </source>
</evidence>
<dbReference type="GO" id="GO:0004590">
    <property type="term" value="F:orotidine-5'-phosphate decarboxylase activity"/>
    <property type="evidence" value="ECO:0007669"/>
    <property type="project" value="InterPro"/>
</dbReference>
<dbReference type="GO" id="GO:0043801">
    <property type="term" value="F:hexulose-6-phosphate synthase activity"/>
    <property type="evidence" value="ECO:0007669"/>
    <property type="project" value="UniProtKB-UniRule"/>
</dbReference>
<dbReference type="GO" id="GO:0016836">
    <property type="term" value="F:hydro-lyase activity"/>
    <property type="evidence" value="ECO:0007669"/>
    <property type="project" value="UniProtKB-UniRule"/>
</dbReference>
<reference evidence="9" key="1">
    <citation type="journal article" date="2004" name="Science">
        <title>Reverse methanogenesis: testing the hypothesis with environmental genomics.</title>
        <authorList>
            <person name="Hallam S.J."/>
            <person name="Putnam N."/>
            <person name="Preston C.M."/>
            <person name="Detter J.C."/>
            <person name="Rokhsar D."/>
            <person name="Richardson P.M."/>
            <person name="DeLong E.F."/>
        </authorList>
    </citation>
    <scope>NUCLEOTIDE SEQUENCE</scope>
</reference>
<keyword evidence="2 7" id="KW-0511">Multifunctional enzyme</keyword>
<dbReference type="Pfam" id="PF08714">
    <property type="entry name" value="Fae"/>
    <property type="match status" value="1"/>
</dbReference>
<protein>
    <recommendedName>
        <fullName evidence="7">Bifunctional enzyme Fae/Hps</fullName>
    </recommendedName>
    <domain>
        <recommendedName>
            <fullName evidence="7">5,6,7,8-tetrahydromethanopterin hydro-lyase</fullName>
            <ecNumber evidence="7">4.2.1.147</ecNumber>
        </recommendedName>
        <alternativeName>
            <fullName evidence="7">Formaldehyde-activating enzyme</fullName>
            <shortName evidence="7">Fae</shortName>
        </alternativeName>
    </domain>
    <domain>
        <recommendedName>
            <fullName evidence="7">3-hexulose-6-phosphate synthase</fullName>
            <shortName evidence="7">HPS</shortName>
            <ecNumber evidence="7">4.1.2.43</ecNumber>
        </recommendedName>
        <alternativeName>
            <fullName evidence="7">D-arabino-3-hexulose-6-phosphate formaldehyde lyase</fullName>
        </alternativeName>
    </domain>
</protein>
<feature type="binding site" evidence="7">
    <location>
        <position position="66"/>
    </location>
    <ligand>
        <name>substrate</name>
    </ligand>
</feature>
<evidence type="ECO:0000256" key="1">
    <source>
        <dbReference type="ARBA" id="ARBA00023239"/>
    </source>
</evidence>
<comment type="function">
    <text evidence="5 7">Catalyzes the condensation of formaldehyde with tetrahydromethanopterin (H(4)MPT) to 5,10-methylenetetrahydromethanopterin.</text>
</comment>
<dbReference type="Gene3D" id="3.20.20.70">
    <property type="entry name" value="Aldolase class I"/>
    <property type="match status" value="1"/>
</dbReference>
<reference evidence="9" key="2">
    <citation type="submission" date="2004-08" db="EMBL/GenBank/DDBJ databases">
        <authorList>
            <person name="Putnam N."/>
            <person name="Detter J.C."/>
            <person name="Richardson P.M."/>
            <person name="Rokhsar D."/>
        </authorList>
    </citation>
    <scope>NUCLEOTIDE SEQUENCE</scope>
</reference>
<dbReference type="UniPathway" id="UPA00293"/>
<dbReference type="InterPro" id="IPR011060">
    <property type="entry name" value="RibuloseP-bd_barrel"/>
</dbReference>
<dbReference type="NCBIfam" id="TIGR03126">
    <property type="entry name" value="one_C_fae"/>
    <property type="match status" value="1"/>
</dbReference>
<dbReference type="GO" id="GO:0016840">
    <property type="term" value="F:carbon-nitrogen lyase activity"/>
    <property type="evidence" value="ECO:0007669"/>
    <property type="project" value="InterPro"/>
</dbReference>
<name>Q64CL3_UNCAG</name>
<feature type="binding site" evidence="7">
    <location>
        <position position="83"/>
    </location>
    <ligand>
        <name>substrate</name>
    </ligand>
</feature>
<comment type="similarity">
    <text evidence="6">Belongs to the formaldehyde-activating enzyme family.</text>
</comment>
<feature type="region of interest" description="Formaldehyde-activating enzyme" evidence="7">
    <location>
        <begin position="1"/>
        <end position="161"/>
    </location>
</feature>
<comment type="pathway">
    <text evidence="7">Carbohydrate biosynthesis; D-ribose 5-phosphate biosynthesis.</text>
</comment>
<dbReference type="EC" id="4.1.2.43" evidence="7"/>
<dbReference type="PANTHER" id="PTHR35039">
    <property type="entry name" value="3-KETO-L-GULONATE-6-PHOSPHATE DECARBOXYLASE SGBH-RELATED"/>
    <property type="match status" value="1"/>
</dbReference>
<evidence type="ECO:0000256" key="3">
    <source>
        <dbReference type="ARBA" id="ARBA00023277"/>
    </source>
</evidence>
<dbReference type="EC" id="4.2.1.147" evidence="7"/>
<dbReference type="InterPro" id="IPR041710">
    <property type="entry name" value="HPS/KGPDC"/>
</dbReference>
<keyword evidence="3 7" id="KW-0119">Carbohydrate metabolism</keyword>
<dbReference type="GO" id="GO:0033982">
    <property type="term" value="F:3-dehydro-L-gulonate-6-phosphate decarboxylase activity"/>
    <property type="evidence" value="ECO:0007669"/>
    <property type="project" value="TreeGrafter"/>
</dbReference>
<dbReference type="InterPro" id="IPR020568">
    <property type="entry name" value="Ribosomal_Su5_D2-typ_SF"/>
</dbReference>
<dbReference type="GO" id="GO:0016051">
    <property type="term" value="P:carbohydrate biosynthetic process"/>
    <property type="evidence" value="ECO:0007669"/>
    <property type="project" value="UniProtKB-UniRule"/>
</dbReference>
<dbReference type="GO" id="GO:0006207">
    <property type="term" value="P:'de novo' pyrimidine nucleobase biosynthetic process"/>
    <property type="evidence" value="ECO:0007669"/>
    <property type="project" value="InterPro"/>
</dbReference>
<feature type="region of interest" description="3-hexulose-6-phosphate synthase" evidence="7">
    <location>
        <begin position="162"/>
        <end position="395"/>
    </location>
</feature>
<dbReference type="InterPro" id="IPR013785">
    <property type="entry name" value="Aldolase_TIM"/>
</dbReference>